<keyword evidence="4" id="KW-1185">Reference proteome</keyword>
<accession>A0A5J5L1F6</accession>
<dbReference type="PANTHER" id="PTHR35601">
    <property type="entry name" value="TOXIN RELE"/>
    <property type="match status" value="1"/>
</dbReference>
<dbReference type="OrthoDB" id="5326046at2"/>
<evidence type="ECO:0000256" key="1">
    <source>
        <dbReference type="ARBA" id="ARBA00006226"/>
    </source>
</evidence>
<comment type="caution">
    <text evidence="3">The sequence shown here is derived from an EMBL/GenBank/DDBJ whole genome shotgun (WGS) entry which is preliminary data.</text>
</comment>
<dbReference type="InterPro" id="IPR007712">
    <property type="entry name" value="RelE/ParE_toxin"/>
</dbReference>
<protein>
    <submittedName>
        <fullName evidence="3">Type II toxin-antitoxin system RelE/ParE family toxin</fullName>
    </submittedName>
</protein>
<dbReference type="AlphaFoldDB" id="A0A5J5L1F6"/>
<dbReference type="Pfam" id="PF05016">
    <property type="entry name" value="ParE_toxin"/>
    <property type="match status" value="1"/>
</dbReference>
<comment type="similarity">
    <text evidence="1">Belongs to the RelE toxin family.</text>
</comment>
<evidence type="ECO:0000313" key="3">
    <source>
        <dbReference type="EMBL" id="KAA9395712.1"/>
    </source>
</evidence>
<dbReference type="PANTHER" id="PTHR35601:SF1">
    <property type="entry name" value="TOXIN RELE"/>
    <property type="match status" value="1"/>
</dbReference>
<dbReference type="InterPro" id="IPR035093">
    <property type="entry name" value="RelE/ParE_toxin_dom_sf"/>
</dbReference>
<reference evidence="3 4" key="1">
    <citation type="submission" date="2019-05" db="EMBL/GenBank/DDBJ databases">
        <title>Kocuria coralli sp. nov., a novel actinobacterium isolated from coral reef seawater.</title>
        <authorList>
            <person name="Li J."/>
        </authorList>
    </citation>
    <scope>NUCLEOTIDE SEQUENCE [LARGE SCALE GENOMIC DNA]</scope>
    <source>
        <strain evidence="3 4">SCSIO 13007</strain>
    </source>
</reference>
<dbReference type="Proteomes" id="UP000325957">
    <property type="component" value="Unassembled WGS sequence"/>
</dbReference>
<sequence length="85" mass="9821">MPYRISYSRAAVKTFRRIHPQNIRRIKDAIEALAVDPRPDGAIQPAGGAGELRIRVGDYRVVYDLHDDELVILVLRVAHRREVYR</sequence>
<evidence type="ECO:0000313" key="4">
    <source>
        <dbReference type="Proteomes" id="UP000325957"/>
    </source>
</evidence>
<dbReference type="EMBL" id="SZWF01000001">
    <property type="protein sequence ID" value="KAA9395712.1"/>
    <property type="molecule type" value="Genomic_DNA"/>
</dbReference>
<dbReference type="Gene3D" id="3.30.2310.20">
    <property type="entry name" value="RelE-like"/>
    <property type="match status" value="1"/>
</dbReference>
<evidence type="ECO:0000256" key="2">
    <source>
        <dbReference type="ARBA" id="ARBA00022649"/>
    </source>
</evidence>
<gene>
    <name evidence="3" type="ORF">FCK90_01540</name>
</gene>
<proteinExistence type="inferred from homology"/>
<name>A0A5J5L1F6_9MICC</name>
<organism evidence="3 4">
    <name type="scientific">Kocuria coralli</name>
    <dbReference type="NCBI Taxonomy" id="1461025"/>
    <lineage>
        <taxon>Bacteria</taxon>
        <taxon>Bacillati</taxon>
        <taxon>Actinomycetota</taxon>
        <taxon>Actinomycetes</taxon>
        <taxon>Micrococcales</taxon>
        <taxon>Micrococcaceae</taxon>
        <taxon>Kocuria</taxon>
    </lineage>
</organism>
<keyword evidence="2" id="KW-1277">Toxin-antitoxin system</keyword>
<dbReference type="SUPFAM" id="SSF143011">
    <property type="entry name" value="RelE-like"/>
    <property type="match status" value="1"/>
</dbReference>
<dbReference type="RefSeq" id="WP_158032517.1">
    <property type="nucleotide sequence ID" value="NZ_ML708610.1"/>
</dbReference>